<dbReference type="PANTHER" id="PTHR28047:SF5">
    <property type="entry name" value="PROTEIN DCG1"/>
    <property type="match status" value="1"/>
</dbReference>
<accession>A0A1M6F5P5</accession>
<dbReference type="RefSeq" id="WP_072868293.1">
    <property type="nucleotide sequence ID" value="NZ_FQZM01000015.1"/>
</dbReference>
<evidence type="ECO:0000313" key="2">
    <source>
        <dbReference type="EMBL" id="SHI93001.1"/>
    </source>
</evidence>
<dbReference type="STRING" id="1121432.SAMN02745219_01372"/>
<name>A0A1M6F5P5_9FIRM</name>
<comment type="similarity">
    <text evidence="1">Belongs to the HyuE racemase family.</text>
</comment>
<evidence type="ECO:0000256" key="1">
    <source>
        <dbReference type="ARBA" id="ARBA00038414"/>
    </source>
</evidence>
<dbReference type="InterPro" id="IPR015942">
    <property type="entry name" value="Asp/Glu/hydantoin_racemase"/>
</dbReference>
<gene>
    <name evidence="2" type="ORF">SAMN02745219_01372</name>
</gene>
<dbReference type="Pfam" id="PF01177">
    <property type="entry name" value="Asp_Glu_race"/>
    <property type="match status" value="1"/>
</dbReference>
<dbReference type="InterPro" id="IPR052186">
    <property type="entry name" value="Hydantoin_racemase-like"/>
</dbReference>
<dbReference type="Proteomes" id="UP000184529">
    <property type="component" value="Unassembled WGS sequence"/>
</dbReference>
<dbReference type="EMBL" id="FQZM01000015">
    <property type="protein sequence ID" value="SHI93001.1"/>
    <property type="molecule type" value="Genomic_DNA"/>
</dbReference>
<keyword evidence="3" id="KW-1185">Reference proteome</keyword>
<dbReference type="GO" id="GO:0047661">
    <property type="term" value="F:amino-acid racemase activity"/>
    <property type="evidence" value="ECO:0007669"/>
    <property type="project" value="InterPro"/>
</dbReference>
<evidence type="ECO:0000313" key="3">
    <source>
        <dbReference type="Proteomes" id="UP000184529"/>
    </source>
</evidence>
<reference evidence="3" key="1">
    <citation type="submission" date="2016-11" db="EMBL/GenBank/DDBJ databases">
        <authorList>
            <person name="Varghese N."/>
            <person name="Submissions S."/>
        </authorList>
    </citation>
    <scope>NUCLEOTIDE SEQUENCE [LARGE SCALE GENOMIC DNA]</scope>
    <source>
        <strain evidence="3">DSM 16057</strain>
    </source>
</reference>
<organism evidence="2 3">
    <name type="scientific">Desulfofundulus thermosubterraneus DSM 16057</name>
    <dbReference type="NCBI Taxonomy" id="1121432"/>
    <lineage>
        <taxon>Bacteria</taxon>
        <taxon>Bacillati</taxon>
        <taxon>Bacillota</taxon>
        <taxon>Clostridia</taxon>
        <taxon>Eubacteriales</taxon>
        <taxon>Peptococcaceae</taxon>
        <taxon>Desulfofundulus</taxon>
    </lineage>
</organism>
<dbReference type="AlphaFoldDB" id="A0A1M6F5P5"/>
<dbReference type="Gene3D" id="3.40.50.12500">
    <property type="match status" value="1"/>
</dbReference>
<protein>
    <submittedName>
        <fullName evidence="2">Allantoin racemase</fullName>
    </submittedName>
</protein>
<sequence length="243" mass="26796">MRIKVIMPITSDVFDEEIRREFRSYAGPGVEFDVQHLDYGPASIESEYDEALAVPDILNKVQKAAEEGFDGVIIDCFGDPGVKAAREVVDIPVCGGFEPAMLLAAGLGQHLGIVTVLPNVVPMIEDLAKKLGLMSKLVSIRYVNIPVLDLGDRTKLENALYQESLEAIIKDKAHVLILGCTGMMGMAKNLHDRLKGAGYDVPVIDPAFAAMKMVENYIAMGVKHSRLTYMVPPVKPRKWWDQK</sequence>
<dbReference type="OrthoDB" id="9791723at2"/>
<dbReference type="InterPro" id="IPR053714">
    <property type="entry name" value="Iso_Racemase_Enz_sf"/>
</dbReference>
<dbReference type="PANTHER" id="PTHR28047">
    <property type="entry name" value="PROTEIN DCG1"/>
    <property type="match status" value="1"/>
</dbReference>
<proteinExistence type="inferred from homology"/>